<dbReference type="Proteomes" id="UP001055439">
    <property type="component" value="Chromosome 6"/>
</dbReference>
<gene>
    <name evidence="1" type="ORF">MUK42_27549</name>
</gene>
<keyword evidence="2" id="KW-1185">Reference proteome</keyword>
<dbReference type="AlphaFoldDB" id="A0A9E7G857"/>
<evidence type="ECO:0000313" key="2">
    <source>
        <dbReference type="Proteomes" id="UP001055439"/>
    </source>
</evidence>
<accession>A0A9E7G857</accession>
<dbReference type="EMBL" id="CP097508">
    <property type="protein sequence ID" value="URE10696.1"/>
    <property type="molecule type" value="Genomic_DNA"/>
</dbReference>
<name>A0A9E7G857_9LILI</name>
<sequence length="140" mass="15558">MAGAQVERPYNNDLIMRIFFSPHKMGKATMTTMWTRTSQAVVVVANSGCISRLTNGDLYLFLYSVARLTAVDFSGAGALKKLAYCSPPCNTRVLFMDPVFDYAPGLECRVRGKRKPNLVSLPAIVSRTHGREKKLHVLYA</sequence>
<protein>
    <submittedName>
        <fullName evidence="1">Uncharacterized protein</fullName>
    </submittedName>
</protein>
<proteinExistence type="predicted"/>
<evidence type="ECO:0000313" key="1">
    <source>
        <dbReference type="EMBL" id="URE10696.1"/>
    </source>
</evidence>
<organism evidence="1 2">
    <name type="scientific">Musa troglodytarum</name>
    <name type="common">fe'i banana</name>
    <dbReference type="NCBI Taxonomy" id="320322"/>
    <lineage>
        <taxon>Eukaryota</taxon>
        <taxon>Viridiplantae</taxon>
        <taxon>Streptophyta</taxon>
        <taxon>Embryophyta</taxon>
        <taxon>Tracheophyta</taxon>
        <taxon>Spermatophyta</taxon>
        <taxon>Magnoliopsida</taxon>
        <taxon>Liliopsida</taxon>
        <taxon>Zingiberales</taxon>
        <taxon>Musaceae</taxon>
        <taxon>Musa</taxon>
    </lineage>
</organism>
<reference evidence="1" key="1">
    <citation type="submission" date="2022-05" db="EMBL/GenBank/DDBJ databases">
        <title>The Musa troglodytarum L. genome provides insights into the mechanism of non-climacteric behaviour and enrichment of carotenoids.</title>
        <authorList>
            <person name="Wang J."/>
        </authorList>
    </citation>
    <scope>NUCLEOTIDE SEQUENCE</scope>
    <source>
        <tissue evidence="1">Leaf</tissue>
    </source>
</reference>